<dbReference type="FunFam" id="3.40.47.10:FF:000014">
    <property type="entry name" value="Chalcone synthase 1"/>
    <property type="match status" value="1"/>
</dbReference>
<dbReference type="Gene3D" id="3.40.47.10">
    <property type="match status" value="1"/>
</dbReference>
<dbReference type="PANTHER" id="PTHR11877">
    <property type="entry name" value="HYDROXYMETHYLGLUTARYL-COA SYNTHASE"/>
    <property type="match status" value="1"/>
</dbReference>
<dbReference type="InterPro" id="IPR016039">
    <property type="entry name" value="Thiolase-like"/>
</dbReference>
<dbReference type="GO" id="GO:0030639">
    <property type="term" value="P:polyketide biosynthetic process"/>
    <property type="evidence" value="ECO:0007669"/>
    <property type="project" value="TreeGrafter"/>
</dbReference>
<proteinExistence type="inferred from homology"/>
<dbReference type="SUPFAM" id="SSF53901">
    <property type="entry name" value="Thiolase-like"/>
    <property type="match status" value="1"/>
</dbReference>
<dbReference type="PANTHER" id="PTHR11877:SF14">
    <property type="entry name" value="CHALCONE SYNTHASE"/>
    <property type="match status" value="1"/>
</dbReference>
<comment type="caution">
    <text evidence="3">The sequence shown here is derived from an EMBL/GenBank/DDBJ whole genome shotgun (WGS) entry which is preliminary data.</text>
</comment>
<dbReference type="AlphaFoldDB" id="A0AAP0I4R6"/>
<evidence type="ECO:0000313" key="4">
    <source>
        <dbReference type="Proteomes" id="UP001420932"/>
    </source>
</evidence>
<dbReference type="GO" id="GO:0016747">
    <property type="term" value="F:acyltransferase activity, transferring groups other than amino-acyl groups"/>
    <property type="evidence" value="ECO:0007669"/>
    <property type="project" value="InterPro"/>
</dbReference>
<evidence type="ECO:0000313" key="3">
    <source>
        <dbReference type="EMBL" id="KAK9108635.1"/>
    </source>
</evidence>
<protein>
    <recommendedName>
        <fullName evidence="2">Chalcone/stilbene synthase C-terminal domain-containing protein</fullName>
    </recommendedName>
</protein>
<dbReference type="InterPro" id="IPR012328">
    <property type="entry name" value="Chalcone/stilbene_synt_C"/>
</dbReference>
<name>A0AAP0I4R6_9MAGN</name>
<dbReference type="Proteomes" id="UP001420932">
    <property type="component" value="Unassembled WGS sequence"/>
</dbReference>
<evidence type="ECO:0000259" key="2">
    <source>
        <dbReference type="Pfam" id="PF02797"/>
    </source>
</evidence>
<dbReference type="EMBL" id="JBBNAF010000010">
    <property type="protein sequence ID" value="KAK9108635.1"/>
    <property type="molecule type" value="Genomic_DNA"/>
</dbReference>
<gene>
    <name evidence="3" type="ORF">Syun_024646</name>
</gene>
<keyword evidence="4" id="KW-1185">Reference proteome</keyword>
<organism evidence="3 4">
    <name type="scientific">Stephania yunnanensis</name>
    <dbReference type="NCBI Taxonomy" id="152371"/>
    <lineage>
        <taxon>Eukaryota</taxon>
        <taxon>Viridiplantae</taxon>
        <taxon>Streptophyta</taxon>
        <taxon>Embryophyta</taxon>
        <taxon>Tracheophyta</taxon>
        <taxon>Spermatophyta</taxon>
        <taxon>Magnoliopsida</taxon>
        <taxon>Ranunculales</taxon>
        <taxon>Menispermaceae</taxon>
        <taxon>Menispermoideae</taxon>
        <taxon>Cissampelideae</taxon>
        <taxon>Stephania</taxon>
    </lineage>
</organism>
<reference evidence="3 4" key="1">
    <citation type="submission" date="2024-01" db="EMBL/GenBank/DDBJ databases">
        <title>Genome assemblies of Stephania.</title>
        <authorList>
            <person name="Yang L."/>
        </authorList>
    </citation>
    <scope>NUCLEOTIDE SEQUENCE [LARGE SCALE GENOMIC DNA]</scope>
    <source>
        <strain evidence="3">YNDBR</strain>
        <tissue evidence="3">Leaf</tissue>
    </source>
</reference>
<sequence>MVWPQNREPSKPQPNQLWFARFSRSDFAKNGSEFLLSYQQGCFAGGTVLRRSPKTSLRTTKAHALFGDDHLAESNHHSLDSHGAIDGHLREVGLTFRLSKDVPGLISKNIERSLVEAFGPIGISDWNSMFWIAHPGGPAILDQVEDKLGLKPDRIKATGHVLSEYGNISSACLLFILDEMRKRSVEDGARTTGEGFDWGVLFGFGPGLTVETAVLHGVVIAVSTH</sequence>
<comment type="similarity">
    <text evidence="1">Belongs to the thiolase-like superfamily. Chalcone/stilbene synthases family.</text>
</comment>
<evidence type="ECO:0000256" key="1">
    <source>
        <dbReference type="ARBA" id="ARBA00005531"/>
    </source>
</evidence>
<dbReference type="InterPro" id="IPR011141">
    <property type="entry name" value="Polyketide_synthase_type-III"/>
</dbReference>
<accession>A0AAP0I4R6</accession>
<feature type="domain" description="Chalcone/stilbene synthase C-terminal" evidence="2">
    <location>
        <begin position="80"/>
        <end position="218"/>
    </location>
</feature>
<dbReference type="Pfam" id="PF02797">
    <property type="entry name" value="Chal_sti_synt_C"/>
    <property type="match status" value="1"/>
</dbReference>